<keyword evidence="3" id="KW-1185">Reference proteome</keyword>
<proteinExistence type="predicted"/>
<sequence length="116" mass="12963">MAYDAGLIEWAKEALEPLGTITHRPMMGAAVLYCEGRVFAVVDEEAIYFKNDKVSAPIWDEAGCPPFTFTGKDGETVSMNYRRAPDDVYDDADAMQRWASLAREASRRAPVKKKRG</sequence>
<evidence type="ECO:0000259" key="1">
    <source>
        <dbReference type="Pfam" id="PF04993"/>
    </source>
</evidence>
<gene>
    <name evidence="2" type="ORF">ABS767_07955</name>
</gene>
<protein>
    <submittedName>
        <fullName evidence="2">TfoX/Sxy family protein</fullName>
    </submittedName>
</protein>
<evidence type="ECO:0000313" key="3">
    <source>
        <dbReference type="Proteomes" id="UP001629244"/>
    </source>
</evidence>
<reference evidence="2 3" key="1">
    <citation type="submission" date="2024-06" db="EMBL/GenBank/DDBJ databases">
        <authorList>
            <person name="Kaempfer P."/>
            <person name="Viver T."/>
        </authorList>
    </citation>
    <scope>NUCLEOTIDE SEQUENCE [LARGE SCALE GENOMIC DNA]</scope>
    <source>
        <strain evidence="2 3">ST-64</strain>
    </source>
</reference>
<organism evidence="2 3">
    <name type="scientific">Sphingomonas plantiphila</name>
    <dbReference type="NCBI Taxonomy" id="3163295"/>
    <lineage>
        <taxon>Bacteria</taxon>
        <taxon>Pseudomonadati</taxon>
        <taxon>Pseudomonadota</taxon>
        <taxon>Alphaproteobacteria</taxon>
        <taxon>Sphingomonadales</taxon>
        <taxon>Sphingomonadaceae</taxon>
        <taxon>Sphingomonas</taxon>
    </lineage>
</organism>
<dbReference type="RefSeq" id="WP_408077810.1">
    <property type="nucleotide sequence ID" value="NZ_JBELQC010000001.1"/>
</dbReference>
<dbReference type="Pfam" id="PF04993">
    <property type="entry name" value="TfoX_N"/>
    <property type="match status" value="1"/>
</dbReference>
<dbReference type="SUPFAM" id="SSF159894">
    <property type="entry name" value="YgaC/TfoX-N like"/>
    <property type="match status" value="1"/>
</dbReference>
<dbReference type="Proteomes" id="UP001629244">
    <property type="component" value="Unassembled WGS sequence"/>
</dbReference>
<evidence type="ECO:0000313" key="2">
    <source>
        <dbReference type="EMBL" id="MFL9840889.1"/>
    </source>
</evidence>
<feature type="domain" description="TfoX N-terminal" evidence="1">
    <location>
        <begin position="13"/>
        <end position="105"/>
    </location>
</feature>
<dbReference type="Gene3D" id="3.30.1460.30">
    <property type="entry name" value="YgaC/TfoX-N like chaperone"/>
    <property type="match status" value="1"/>
</dbReference>
<dbReference type="InterPro" id="IPR007076">
    <property type="entry name" value="TfoX_N"/>
</dbReference>
<comment type="caution">
    <text evidence="2">The sequence shown here is derived from an EMBL/GenBank/DDBJ whole genome shotgun (WGS) entry which is preliminary data.</text>
</comment>
<dbReference type="EMBL" id="JBELQC010000001">
    <property type="protein sequence ID" value="MFL9840889.1"/>
    <property type="molecule type" value="Genomic_DNA"/>
</dbReference>
<name>A0ABW8YLM3_9SPHN</name>
<accession>A0ABW8YLM3</accession>